<dbReference type="InterPro" id="IPR003961">
    <property type="entry name" value="FN3_dom"/>
</dbReference>
<dbReference type="InterPro" id="IPR042229">
    <property type="entry name" value="Listeria/Bacterioides_rpt_sf"/>
</dbReference>
<evidence type="ECO:0000256" key="3">
    <source>
        <dbReference type="SAM" id="MobiDB-lite"/>
    </source>
</evidence>
<dbReference type="CDD" id="cd00063">
    <property type="entry name" value="FN3"/>
    <property type="match status" value="1"/>
</dbReference>
<dbReference type="Gene3D" id="2.60.40.10">
    <property type="entry name" value="Immunoglobulins"/>
    <property type="match status" value="1"/>
</dbReference>
<keyword evidence="2" id="KW-0677">Repeat</keyword>
<dbReference type="InterPro" id="IPR036116">
    <property type="entry name" value="FN3_sf"/>
</dbReference>
<dbReference type="InterPro" id="IPR013783">
    <property type="entry name" value="Ig-like_fold"/>
</dbReference>
<comment type="subcellular location">
    <subcellularLocation>
        <location evidence="1">Cell envelope</location>
    </subcellularLocation>
</comment>
<keyword evidence="6" id="KW-1185">Reference proteome</keyword>
<evidence type="ECO:0000256" key="2">
    <source>
        <dbReference type="ARBA" id="ARBA00022737"/>
    </source>
</evidence>
<dbReference type="PANTHER" id="PTHR22870">
    <property type="entry name" value="REGULATOR OF CHROMOSOME CONDENSATION"/>
    <property type="match status" value="1"/>
</dbReference>
<dbReference type="PANTHER" id="PTHR22870:SF408">
    <property type="entry name" value="OS09G0560450 PROTEIN"/>
    <property type="match status" value="1"/>
</dbReference>
<dbReference type="SUPFAM" id="SSF49265">
    <property type="entry name" value="Fibronectin type III"/>
    <property type="match status" value="1"/>
</dbReference>
<dbReference type="PROSITE" id="PS00626">
    <property type="entry name" value="RCC1_2"/>
    <property type="match status" value="1"/>
</dbReference>
<dbReference type="RefSeq" id="WP_161699958.1">
    <property type="nucleotide sequence ID" value="NZ_JAAAMU010000008.1"/>
</dbReference>
<dbReference type="EMBL" id="JAAAMU010000008">
    <property type="protein sequence ID" value="NBC70723.1"/>
    <property type="molecule type" value="Genomic_DNA"/>
</dbReference>
<dbReference type="InterPro" id="IPR013378">
    <property type="entry name" value="InlB-like_B-rpt"/>
</dbReference>
<dbReference type="SMART" id="SM00060">
    <property type="entry name" value="FN3"/>
    <property type="match status" value="1"/>
</dbReference>
<dbReference type="Proteomes" id="UP000558113">
    <property type="component" value="Unassembled WGS sequence"/>
</dbReference>
<dbReference type="Pfam" id="PF13540">
    <property type="entry name" value="RCC1_2"/>
    <property type="match status" value="1"/>
</dbReference>
<name>A0A7X4YQL4_9BACL</name>
<gene>
    <name evidence="5" type="ORF">GT003_17105</name>
</gene>
<dbReference type="SUPFAM" id="SSF50985">
    <property type="entry name" value="RCC1/BLIP-II"/>
    <property type="match status" value="2"/>
</dbReference>
<accession>A0A7X4YQL4</accession>
<feature type="region of interest" description="Disordered" evidence="3">
    <location>
        <begin position="972"/>
        <end position="1005"/>
    </location>
</feature>
<dbReference type="NCBIfam" id="TIGR02543">
    <property type="entry name" value="List_Bact_rpt"/>
    <property type="match status" value="6"/>
</dbReference>
<comment type="caution">
    <text evidence="5">The sequence shown here is derived from an EMBL/GenBank/DDBJ whole genome shotgun (WGS) entry which is preliminary data.</text>
</comment>
<feature type="domain" description="SLH" evidence="4">
    <location>
        <begin position="1298"/>
        <end position="1361"/>
    </location>
</feature>
<reference evidence="5 6" key="1">
    <citation type="submission" date="2020-01" db="EMBL/GenBank/DDBJ databases">
        <title>Paenibacillus soybeanensis sp. nov. isolated from the nodules of soybean (Glycine max(L.) Merr).</title>
        <authorList>
            <person name="Wang H."/>
        </authorList>
    </citation>
    <scope>NUCLEOTIDE SEQUENCE [LARGE SCALE GENOMIC DNA]</scope>
    <source>
        <strain evidence="5 6">DSM 23054</strain>
    </source>
</reference>
<dbReference type="PRINTS" id="PR00633">
    <property type="entry name" value="RCCNDNSATION"/>
</dbReference>
<evidence type="ECO:0000256" key="1">
    <source>
        <dbReference type="ARBA" id="ARBA00004196"/>
    </source>
</evidence>
<evidence type="ECO:0000313" key="5">
    <source>
        <dbReference type="EMBL" id="NBC70723.1"/>
    </source>
</evidence>
<evidence type="ECO:0000313" key="6">
    <source>
        <dbReference type="Proteomes" id="UP000558113"/>
    </source>
</evidence>
<dbReference type="Pfam" id="PF09479">
    <property type="entry name" value="Flg_new"/>
    <property type="match status" value="6"/>
</dbReference>
<organism evidence="5 6">
    <name type="scientific">Paenibacillus sacheonensis</name>
    <dbReference type="NCBI Taxonomy" id="742054"/>
    <lineage>
        <taxon>Bacteria</taxon>
        <taxon>Bacillati</taxon>
        <taxon>Bacillota</taxon>
        <taxon>Bacilli</taxon>
        <taxon>Bacillales</taxon>
        <taxon>Paenibacillaceae</taxon>
        <taxon>Paenibacillus</taxon>
    </lineage>
</organism>
<evidence type="ECO:0000259" key="4">
    <source>
        <dbReference type="PROSITE" id="PS51272"/>
    </source>
</evidence>
<feature type="domain" description="SLH" evidence="4">
    <location>
        <begin position="1238"/>
        <end position="1297"/>
    </location>
</feature>
<sequence>MSMRLNKIILALVVLWGIIPAAPMKFAHADAYLTAPQLATGYYHSTVLLSDGSVWAWGRNDRGQLAASSGTYSAKPVQIKGLDRVKQIASSIMSTYALKEDGTLWAWGLNENGQLGDGTLENRAAPVQVKGISGVTAISTGLGYHVLALKNDGTVWAWGRNDNGELGDGTTTQRQLPVQVAGLTNVVALVNAGYHSLALKSDGTVWAWGRNSYGESGGGVSADRTVPYQVAIDGVKAIAAGDHHSMAVKDDGTVWTWGRNTYGTLGDGTAVNRVSPVQAVGIDHVKSVAGGTHFSYALKDDGTVWSWGINNYGQLGDGTTSTRLSPVQVSGLTDVVSLGAGGYNGIAMQSGGAIWAWGYNGYGELGDTTRESRSIPVRNAASVDVTPPAIANPALTAANITETGVTLSWARATDNLSKQAELQYQVYQISSRTAVTVSAVEAGGVRIGTYTADMDTKQVTDLYDGQTYNFTVIVKDKDGRKSIYDKIAVRTLAIPTYAVTYHANGGTGNVPTDDYVYYENEQVTVLGDSGLTKPGYTFAGWNTQADGEGTPYAAGSTFTIGAEDVELYAKWTANPTYGVTYDSNGGTGEAPVDGNAYEQGTQVTVLSGDGLTKPGYTFAGWNTQADGEGTAYAAGAAFSMGATNVELYAKWTTNPTYSVTYDSNSGTGEAPVDGNAYEQGTQVTVLSGDGLTKPGYTFAGWNTQADGEGTAYAAGAAFSMGAANVELYAKWTTNPTYSVTYDSNGGTGEAPVDGNAYEQGAQVTVLSGGGLTKPGYTFAGWNTQADGEGTPYAAGSTFTIGAGDVELYAKWTTNPTYSVRYDSNGGIGEAPVDGNAYEQGAQVTVLSGDGLTKPGYTFAGWNTQADGAGTPYAAGAAFSMGVANVELYAKWTTNPTYSVTYDSNGGTGEAPVDGNAYEQGVQVTVLSGGGLTKPGYTFAGWNTQADGEGTPYAAGAAFSMGAEDVELYAKWTPDSDESPTDGDGEGDGGDDPGDVPTSPPSSGYSLETAMGLQVTVNGERHDLIGTLSMTRSDQRTSMAVSVDAAALQAQLDRTAAKPEVIVAVEQDVDAITVALNGTVVNGLAGKQGTVVVQTRNGSCKLPLDQLLFDSWTAALGEQRPEPSDITVQIGIAKSDTAQLAGLTDAAHKAGVTLSGSPVDFEVTTLYHGNRLEAPAFHAYVEREIPLPDGVSADGLATAALMDPDGTLRHVPTRFVIDRDGKAAAIVNSLTDGVIALIANKVQFADVAAHWAKDEVNDMAARMVTGGVDQRHFDPDAPITRSEFAAILVRALGLPEAAASASFSDVRRGAWYDGAIAAAVAYGLIEGYADGTFRPAGSITREEAIVMIDRTMTLIGLPANVDEAEVKGVLAGFADGAAVRAWSGQAVAAAVKNGLIQGSREELAPERDMTRAETAVIVRRLLLRAGLITD</sequence>
<dbReference type="Pfam" id="PF00395">
    <property type="entry name" value="SLH"/>
    <property type="match status" value="3"/>
</dbReference>
<dbReference type="Gene3D" id="2.130.10.30">
    <property type="entry name" value="Regulator of chromosome condensation 1/beta-lactamase-inhibitor protein II"/>
    <property type="match status" value="2"/>
</dbReference>
<feature type="compositionally biased region" description="Low complexity" evidence="3">
    <location>
        <begin position="994"/>
        <end position="1003"/>
    </location>
</feature>
<dbReference type="Pfam" id="PF25390">
    <property type="entry name" value="WD40_RLD"/>
    <property type="match status" value="1"/>
</dbReference>
<dbReference type="InterPro" id="IPR000408">
    <property type="entry name" value="Reg_chr_condens"/>
</dbReference>
<dbReference type="PROSITE" id="PS50012">
    <property type="entry name" value="RCC1_3"/>
    <property type="match status" value="6"/>
</dbReference>
<protein>
    <recommendedName>
        <fullName evidence="4">SLH domain-containing protein</fullName>
    </recommendedName>
</protein>
<dbReference type="InterPro" id="IPR058923">
    <property type="entry name" value="RCC1-like_dom"/>
</dbReference>
<dbReference type="InterPro" id="IPR001119">
    <property type="entry name" value="SLH_dom"/>
</dbReference>
<dbReference type="Pfam" id="PF00415">
    <property type="entry name" value="RCC1"/>
    <property type="match status" value="2"/>
</dbReference>
<proteinExistence type="predicted"/>
<dbReference type="InterPro" id="IPR051210">
    <property type="entry name" value="Ub_ligase/GEF_domain"/>
</dbReference>
<feature type="domain" description="SLH" evidence="4">
    <location>
        <begin position="1369"/>
        <end position="1429"/>
    </location>
</feature>
<feature type="compositionally biased region" description="Acidic residues" evidence="3">
    <location>
        <begin position="974"/>
        <end position="993"/>
    </location>
</feature>
<dbReference type="GO" id="GO:0030313">
    <property type="term" value="C:cell envelope"/>
    <property type="evidence" value="ECO:0007669"/>
    <property type="project" value="UniProtKB-SubCell"/>
</dbReference>
<dbReference type="OrthoDB" id="27389at2"/>
<dbReference type="Gene3D" id="2.60.40.4270">
    <property type="entry name" value="Listeria-Bacteroides repeat domain"/>
    <property type="match status" value="6"/>
</dbReference>
<dbReference type="PROSITE" id="PS51272">
    <property type="entry name" value="SLH"/>
    <property type="match status" value="3"/>
</dbReference>
<dbReference type="InterPro" id="IPR009091">
    <property type="entry name" value="RCC1/BLIP-II"/>
</dbReference>